<evidence type="ECO:0000313" key="1">
    <source>
        <dbReference type="EMBL" id="KKN26834.1"/>
    </source>
</evidence>
<protein>
    <recommendedName>
        <fullName evidence="2">BppU N-terminal domain-containing protein</fullName>
    </recommendedName>
</protein>
<reference evidence="1" key="1">
    <citation type="journal article" date="2015" name="Nature">
        <title>Complex archaea that bridge the gap between prokaryotes and eukaryotes.</title>
        <authorList>
            <person name="Spang A."/>
            <person name="Saw J.H."/>
            <person name="Jorgensen S.L."/>
            <person name="Zaremba-Niedzwiedzka K."/>
            <person name="Martijn J."/>
            <person name="Lind A.E."/>
            <person name="van Eijk R."/>
            <person name="Schleper C."/>
            <person name="Guy L."/>
            <person name="Ettema T.J."/>
        </authorList>
    </citation>
    <scope>NUCLEOTIDE SEQUENCE</scope>
</reference>
<accession>A0A0F9P9N5</accession>
<gene>
    <name evidence="1" type="ORF">LCGC14_0870660</name>
</gene>
<comment type="caution">
    <text evidence="1">The sequence shown here is derived from an EMBL/GenBank/DDBJ whole genome shotgun (WGS) entry which is preliminary data.</text>
</comment>
<dbReference type="EMBL" id="LAZR01002690">
    <property type="protein sequence ID" value="KKN26834.1"/>
    <property type="molecule type" value="Genomic_DNA"/>
</dbReference>
<name>A0A0F9P9N5_9ZZZZ</name>
<organism evidence="1">
    <name type="scientific">marine sediment metagenome</name>
    <dbReference type="NCBI Taxonomy" id="412755"/>
    <lineage>
        <taxon>unclassified sequences</taxon>
        <taxon>metagenomes</taxon>
        <taxon>ecological metagenomes</taxon>
    </lineage>
</organism>
<sequence length="113" mass="12430">MSDLTLTIGERDFTVEFEVVNQATGGAFDLTPYDNIRLFIKTTDYLTDIVPGGIILGTIAPTTDGLLAWSIIASEVPNVAGQYYGKIDFEDTSTSEVRKSEQFDIRITRSLTS</sequence>
<evidence type="ECO:0008006" key="2">
    <source>
        <dbReference type="Google" id="ProtNLM"/>
    </source>
</evidence>
<proteinExistence type="predicted"/>
<dbReference type="AlphaFoldDB" id="A0A0F9P9N5"/>